<accession>A0A1G7LD62</accession>
<dbReference type="Proteomes" id="UP000199623">
    <property type="component" value="Unassembled WGS sequence"/>
</dbReference>
<dbReference type="EMBL" id="FNCC01000001">
    <property type="protein sequence ID" value="SDF46960.1"/>
    <property type="molecule type" value="Genomic_DNA"/>
</dbReference>
<sequence length="57" mass="6384">MSADLSTGRVVREVTDSRFDVPTSNTLWRQGLYVLNSRVLTPLTPAAPYSVLRFELS</sequence>
<keyword evidence="2" id="KW-1185">Reference proteome</keyword>
<protein>
    <submittedName>
        <fullName evidence="1">Uncharacterized protein</fullName>
    </submittedName>
</protein>
<gene>
    <name evidence="1" type="ORF">SAMN05216553_101782</name>
</gene>
<name>A0A1G7LD62_9PSEU</name>
<evidence type="ECO:0000313" key="1">
    <source>
        <dbReference type="EMBL" id="SDF46960.1"/>
    </source>
</evidence>
<dbReference type="RefSeq" id="WP_176946575.1">
    <property type="nucleotide sequence ID" value="NZ_FNCC01000001.1"/>
</dbReference>
<proteinExistence type="predicted"/>
<evidence type="ECO:0000313" key="2">
    <source>
        <dbReference type="Proteomes" id="UP000199623"/>
    </source>
</evidence>
<organism evidence="1 2">
    <name type="scientific">Lentzea fradiae</name>
    <dbReference type="NCBI Taxonomy" id="200378"/>
    <lineage>
        <taxon>Bacteria</taxon>
        <taxon>Bacillati</taxon>
        <taxon>Actinomycetota</taxon>
        <taxon>Actinomycetes</taxon>
        <taxon>Pseudonocardiales</taxon>
        <taxon>Pseudonocardiaceae</taxon>
        <taxon>Lentzea</taxon>
    </lineage>
</organism>
<reference evidence="2" key="1">
    <citation type="submission" date="2016-10" db="EMBL/GenBank/DDBJ databases">
        <authorList>
            <person name="Varghese N."/>
            <person name="Submissions S."/>
        </authorList>
    </citation>
    <scope>NUCLEOTIDE SEQUENCE [LARGE SCALE GENOMIC DNA]</scope>
    <source>
        <strain evidence="2">CGMCC 4.3506</strain>
    </source>
</reference>
<dbReference type="AlphaFoldDB" id="A0A1G7LD62"/>